<dbReference type="GeneID" id="65130021"/>
<reference evidence="1 2" key="1">
    <citation type="submission" date="2020-07" db="EMBL/GenBank/DDBJ databases">
        <title>Taxonomic proposal: Crassvirales, a new order of highly abundant and diverse bacterial viruses.</title>
        <authorList>
            <person name="Shkoporov A.N."/>
            <person name="Stockdale S.R."/>
            <person name="Guerin E."/>
            <person name="Ross R.P."/>
            <person name="Hill C."/>
        </authorList>
    </citation>
    <scope>NUCLEOTIDE SEQUENCE [LARGE SCALE GENOMIC DNA]</scope>
</reference>
<dbReference type="Proteomes" id="UP000593882">
    <property type="component" value="Segment"/>
</dbReference>
<name>A0A7M1RZW6_9CAUD</name>
<sequence>MFEEESLFTPIESDRDMLSGSSQLFIDFLNQIEGWKTKCKNLHWAAPKKNIHVYLDEFLEILSDYQDSLAEGYMGILGKMQPNAIKGTSSDALNAYTFIAEVKSATLAFYAKIPQDVIYKGITSECETFIQNINKYDYLFHLCDIRPY</sequence>
<organism evidence="1 2">
    <name type="scientific">uncultured phage cr85_1</name>
    <dbReference type="NCBI Taxonomy" id="2772074"/>
    <lineage>
        <taxon>Viruses</taxon>
        <taxon>Duplodnaviria</taxon>
        <taxon>Heunggongvirae</taxon>
        <taxon>Uroviricota</taxon>
        <taxon>Caudoviricetes</taxon>
        <taxon>Crassvirales</taxon>
        <taxon>Steigviridae</taxon>
        <taxon>Asinivirinae</taxon>
        <taxon>Kahnovirus</taxon>
        <taxon>Kahnovirus oralis</taxon>
    </lineage>
</organism>
<accession>A0A7M1RZW6</accession>
<keyword evidence="2" id="KW-1185">Reference proteome</keyword>
<evidence type="ECO:0000313" key="1">
    <source>
        <dbReference type="EMBL" id="QOR59442.1"/>
    </source>
</evidence>
<proteinExistence type="predicted"/>
<dbReference type="EMBL" id="MT774390">
    <property type="protein sequence ID" value="QOR59442.1"/>
    <property type="molecule type" value="Genomic_DNA"/>
</dbReference>
<dbReference type="KEGG" id="vg:65130021"/>
<evidence type="ECO:0000313" key="2">
    <source>
        <dbReference type="Proteomes" id="UP000593882"/>
    </source>
</evidence>
<dbReference type="RefSeq" id="YP_010111600.1">
    <property type="nucleotide sequence ID" value="NC_055883.1"/>
</dbReference>
<protein>
    <submittedName>
        <fullName evidence="1">Putative DpsA protein</fullName>
    </submittedName>
</protein>